<dbReference type="PROSITE" id="PS50053">
    <property type="entry name" value="UBIQUITIN_2"/>
    <property type="match status" value="1"/>
</dbReference>
<proteinExistence type="predicted"/>
<dbReference type="EMBL" id="JAUEPS010000002">
    <property type="protein sequence ID" value="KAK0468432.1"/>
    <property type="molecule type" value="Genomic_DNA"/>
</dbReference>
<evidence type="ECO:0000256" key="3">
    <source>
        <dbReference type="ARBA" id="ARBA00022989"/>
    </source>
</evidence>
<dbReference type="GO" id="GO:0016020">
    <property type="term" value="C:membrane"/>
    <property type="evidence" value="ECO:0007669"/>
    <property type="project" value="UniProtKB-SubCell"/>
</dbReference>
<evidence type="ECO:0000313" key="8">
    <source>
        <dbReference type="Proteomes" id="UP001175211"/>
    </source>
</evidence>
<gene>
    <name evidence="7" type="ORF">EV420DRAFT_1758587</name>
</gene>
<dbReference type="RefSeq" id="XP_060338707.1">
    <property type="nucleotide sequence ID" value="XM_060480550.1"/>
</dbReference>
<protein>
    <recommendedName>
        <fullName evidence="6">Ubiquitin-like domain-containing protein</fullName>
    </recommendedName>
</protein>
<keyword evidence="2" id="KW-0812">Transmembrane</keyword>
<dbReference type="InterPro" id="IPR000626">
    <property type="entry name" value="Ubiquitin-like_dom"/>
</dbReference>
<evidence type="ECO:0000256" key="4">
    <source>
        <dbReference type="ARBA" id="ARBA00023136"/>
    </source>
</evidence>
<feature type="region of interest" description="Disordered" evidence="5">
    <location>
        <begin position="468"/>
        <end position="494"/>
    </location>
</feature>
<dbReference type="InterPro" id="IPR039751">
    <property type="entry name" value="HERPUD1/2"/>
</dbReference>
<evidence type="ECO:0000256" key="1">
    <source>
        <dbReference type="ARBA" id="ARBA00004370"/>
    </source>
</evidence>
<dbReference type="PANTHER" id="PTHR12943">
    <property type="entry name" value="HOMOCYSTEINE-RESPONSIVE ENDOPLASMIC RETICULUM-RESIDENT UNIQUITIN-LIKE DOMAIN HERPUD PROTEIN FAMILY MEMBER"/>
    <property type="match status" value="1"/>
</dbReference>
<evidence type="ECO:0000313" key="7">
    <source>
        <dbReference type="EMBL" id="KAK0468432.1"/>
    </source>
</evidence>
<dbReference type="GeneID" id="85364098"/>
<dbReference type="Proteomes" id="UP001175211">
    <property type="component" value="Unassembled WGS sequence"/>
</dbReference>
<evidence type="ECO:0000259" key="6">
    <source>
        <dbReference type="PROSITE" id="PS50053"/>
    </source>
</evidence>
<dbReference type="PANTHER" id="PTHR12943:SF27">
    <property type="entry name" value="HOMOCYSTEINE-INDUCED ENDOPLASMIC RETICULUM PROTEIN, ISOFORM A"/>
    <property type="match status" value="1"/>
</dbReference>
<accession>A0AA39TS12</accession>
<keyword evidence="3" id="KW-1133">Transmembrane helix</keyword>
<feature type="compositionally biased region" description="Low complexity" evidence="5">
    <location>
        <begin position="373"/>
        <end position="382"/>
    </location>
</feature>
<dbReference type="Pfam" id="PF00240">
    <property type="entry name" value="ubiquitin"/>
    <property type="match status" value="1"/>
</dbReference>
<feature type="domain" description="Ubiquitin-like" evidence="6">
    <location>
        <begin position="4"/>
        <end position="64"/>
    </location>
</feature>
<feature type="region of interest" description="Disordered" evidence="5">
    <location>
        <begin position="354"/>
        <end position="382"/>
    </location>
</feature>
<reference evidence="7" key="1">
    <citation type="submission" date="2023-06" db="EMBL/GenBank/DDBJ databases">
        <authorList>
            <consortium name="Lawrence Berkeley National Laboratory"/>
            <person name="Ahrendt S."/>
            <person name="Sahu N."/>
            <person name="Indic B."/>
            <person name="Wong-Bajracharya J."/>
            <person name="Merenyi Z."/>
            <person name="Ke H.-M."/>
            <person name="Monk M."/>
            <person name="Kocsube S."/>
            <person name="Drula E."/>
            <person name="Lipzen A."/>
            <person name="Balint B."/>
            <person name="Henrissat B."/>
            <person name="Andreopoulos B."/>
            <person name="Martin F.M."/>
            <person name="Harder C.B."/>
            <person name="Rigling D."/>
            <person name="Ford K.L."/>
            <person name="Foster G.D."/>
            <person name="Pangilinan J."/>
            <person name="Papanicolaou A."/>
            <person name="Barry K."/>
            <person name="LaButti K."/>
            <person name="Viragh M."/>
            <person name="Koriabine M."/>
            <person name="Yan M."/>
            <person name="Riley R."/>
            <person name="Champramary S."/>
            <person name="Plett K.L."/>
            <person name="Tsai I.J."/>
            <person name="Slot J."/>
            <person name="Sipos G."/>
            <person name="Plett J."/>
            <person name="Nagy L.G."/>
            <person name="Grigoriev I.V."/>
        </authorList>
    </citation>
    <scope>NUCLEOTIDE SEQUENCE</scope>
    <source>
        <strain evidence="7">CCBAS 213</strain>
    </source>
</reference>
<dbReference type="SUPFAM" id="SSF54236">
    <property type="entry name" value="Ubiquitin-like"/>
    <property type="match status" value="1"/>
</dbReference>
<evidence type="ECO:0000256" key="5">
    <source>
        <dbReference type="SAM" id="MobiDB-lite"/>
    </source>
</evidence>
<name>A0AA39TS12_ARMTA</name>
<evidence type="ECO:0000256" key="2">
    <source>
        <dbReference type="ARBA" id="ARBA00022692"/>
    </source>
</evidence>
<keyword evidence="4" id="KW-0472">Membrane</keyword>
<keyword evidence="8" id="KW-1185">Reference proteome</keyword>
<comment type="subcellular location">
    <subcellularLocation>
        <location evidence="1">Membrane</location>
    </subcellularLocation>
</comment>
<dbReference type="Gene3D" id="3.10.20.90">
    <property type="entry name" value="Phosphatidylinositol 3-kinase Catalytic Subunit, Chain A, domain 1"/>
    <property type="match status" value="1"/>
</dbReference>
<organism evidence="7 8">
    <name type="scientific">Armillaria tabescens</name>
    <name type="common">Ringless honey mushroom</name>
    <name type="synonym">Agaricus tabescens</name>
    <dbReference type="NCBI Taxonomy" id="1929756"/>
    <lineage>
        <taxon>Eukaryota</taxon>
        <taxon>Fungi</taxon>
        <taxon>Dikarya</taxon>
        <taxon>Basidiomycota</taxon>
        <taxon>Agaricomycotina</taxon>
        <taxon>Agaricomycetes</taxon>
        <taxon>Agaricomycetidae</taxon>
        <taxon>Agaricales</taxon>
        <taxon>Marasmiineae</taxon>
        <taxon>Physalacriaceae</taxon>
        <taxon>Desarmillaria</taxon>
    </lineage>
</organism>
<dbReference type="AlphaFoldDB" id="A0AA39TS12"/>
<feature type="compositionally biased region" description="Basic and acidic residues" evidence="5">
    <location>
        <begin position="471"/>
        <end position="492"/>
    </location>
</feature>
<comment type="caution">
    <text evidence="7">The sequence shown here is derived from an EMBL/GenBank/DDBJ whole genome shotgun (WGS) entry which is preliminary data.</text>
</comment>
<sequence>MSLVELHVELPAYAHSFTVNVDSGSTILAVKEQIQTVCAGRPRVDGQRLIWRGRALADHEKLDSIWTSPDESRIVHLAVHPTAWSESPPQVPRTESSISSASLASSSIDRLLDSLSQTQSRTVPSLSSSLGYVIFQHRNALLALMQCDIVRMSHPTTPRREAMRYLASQGWSWPAIFDKDYPPRTPGGVRYKPVVREGKNYLSLEDPSQAPTAMQQHALQVLSYTLSILKSDAIPAPTRTVSQTTPQDAIPPQVTALLQQLGLPHGTIQNPQNVVLNDVPVGNQIPAPPELPQLQIRPFLLPLTFLLLRTLLLLYFFAPARKPFIGILIMGWALYEIWTRHGFNRWIGPAAEDQRQPAAGDVAPNDNRDNRANRPAAAADAPGAAAAELGGVDGAQAPSMGVLDTFANFNIPNEERGLEGTATEPPTFGQKCMAFAMLLVTTVHPAVWDRRRAVLRRREGRIRTEANAMEVRGDGEDTEENRRRERRREELAAQHARRPGWVQQYVRRVVANEWVDDD</sequence>
<dbReference type="GO" id="GO:0030968">
    <property type="term" value="P:endoplasmic reticulum unfolded protein response"/>
    <property type="evidence" value="ECO:0007669"/>
    <property type="project" value="TreeGrafter"/>
</dbReference>
<dbReference type="InterPro" id="IPR029071">
    <property type="entry name" value="Ubiquitin-like_domsf"/>
</dbReference>